<dbReference type="GO" id="GO:0005886">
    <property type="term" value="C:plasma membrane"/>
    <property type="evidence" value="ECO:0007669"/>
    <property type="project" value="UniProtKB-SubCell"/>
</dbReference>
<dbReference type="InterPro" id="IPR017441">
    <property type="entry name" value="Protein_kinase_ATP_BS"/>
</dbReference>
<evidence type="ECO:0000256" key="11">
    <source>
        <dbReference type="ARBA" id="ARBA00022777"/>
    </source>
</evidence>
<feature type="domain" description="Gnk2-homologous" evidence="21">
    <location>
        <begin position="129"/>
        <end position="234"/>
    </location>
</feature>
<evidence type="ECO:0000259" key="21">
    <source>
        <dbReference type="PROSITE" id="PS51473"/>
    </source>
</evidence>
<keyword evidence="11" id="KW-0418">Kinase</keyword>
<dbReference type="GO" id="GO:0005524">
    <property type="term" value="F:ATP binding"/>
    <property type="evidence" value="ECO:0007669"/>
    <property type="project" value="UniProtKB-UniRule"/>
</dbReference>
<feature type="chain" id="PRO_5044858081" evidence="19">
    <location>
        <begin position="17"/>
        <end position="672"/>
    </location>
</feature>
<evidence type="ECO:0000256" key="4">
    <source>
        <dbReference type="ARBA" id="ARBA00022475"/>
    </source>
</evidence>
<organism evidence="22 23">
    <name type="scientific">Urochloa decumbens</name>
    <dbReference type="NCBI Taxonomy" id="240449"/>
    <lineage>
        <taxon>Eukaryota</taxon>
        <taxon>Viridiplantae</taxon>
        <taxon>Streptophyta</taxon>
        <taxon>Embryophyta</taxon>
        <taxon>Tracheophyta</taxon>
        <taxon>Spermatophyta</taxon>
        <taxon>Magnoliopsida</taxon>
        <taxon>Liliopsida</taxon>
        <taxon>Poales</taxon>
        <taxon>Poaceae</taxon>
        <taxon>PACMAD clade</taxon>
        <taxon>Panicoideae</taxon>
        <taxon>Panicodae</taxon>
        <taxon>Paniceae</taxon>
        <taxon>Melinidinae</taxon>
        <taxon>Urochloa</taxon>
    </lineage>
</organism>
<dbReference type="InterPro" id="IPR052059">
    <property type="entry name" value="CR_Ser/Thr_kinase"/>
</dbReference>
<evidence type="ECO:0000256" key="16">
    <source>
        <dbReference type="ARBA" id="ARBA00023180"/>
    </source>
</evidence>
<feature type="transmembrane region" description="Helical" evidence="18">
    <location>
        <begin position="291"/>
        <end position="313"/>
    </location>
</feature>
<dbReference type="InterPro" id="IPR002902">
    <property type="entry name" value="GNK2"/>
</dbReference>
<keyword evidence="14 18" id="KW-0472">Membrane</keyword>
<proteinExistence type="inferred from homology"/>
<keyword evidence="4" id="KW-1003">Cell membrane</keyword>
<protein>
    <submittedName>
        <fullName evidence="22">Uncharacterized protein</fullName>
    </submittedName>
</protein>
<evidence type="ECO:0000256" key="10">
    <source>
        <dbReference type="ARBA" id="ARBA00022741"/>
    </source>
</evidence>
<gene>
    <name evidence="22" type="ORF">URODEC1_LOCUS85555</name>
</gene>
<dbReference type="PROSITE" id="PS51473">
    <property type="entry name" value="GNK2"/>
    <property type="match status" value="1"/>
</dbReference>
<evidence type="ECO:0000313" key="22">
    <source>
        <dbReference type="EMBL" id="CAL5039460.1"/>
    </source>
</evidence>
<evidence type="ECO:0000259" key="20">
    <source>
        <dbReference type="PROSITE" id="PS50011"/>
    </source>
</evidence>
<dbReference type="InterPro" id="IPR011009">
    <property type="entry name" value="Kinase-like_dom_sf"/>
</dbReference>
<dbReference type="InterPro" id="IPR008271">
    <property type="entry name" value="Ser/Thr_kinase_AS"/>
</dbReference>
<keyword evidence="5" id="KW-0723">Serine/threonine-protein kinase</keyword>
<evidence type="ECO:0000256" key="19">
    <source>
        <dbReference type="SAM" id="SignalP"/>
    </source>
</evidence>
<evidence type="ECO:0000313" key="23">
    <source>
        <dbReference type="Proteomes" id="UP001497457"/>
    </source>
</evidence>
<evidence type="ECO:0000256" key="5">
    <source>
        <dbReference type="ARBA" id="ARBA00022527"/>
    </source>
</evidence>
<evidence type="ECO:0000256" key="18">
    <source>
        <dbReference type="SAM" id="Phobius"/>
    </source>
</evidence>
<dbReference type="Gene3D" id="1.10.510.10">
    <property type="entry name" value="Transferase(Phosphotransferase) domain 1"/>
    <property type="match status" value="1"/>
</dbReference>
<reference evidence="23" key="1">
    <citation type="submission" date="2024-06" db="EMBL/GenBank/DDBJ databases">
        <authorList>
            <person name="Ryan C."/>
        </authorList>
    </citation>
    <scope>NUCLEOTIDE SEQUENCE [LARGE SCALE GENOMIC DNA]</scope>
</reference>
<evidence type="ECO:0000256" key="3">
    <source>
        <dbReference type="ARBA" id="ARBA00010217"/>
    </source>
</evidence>
<sequence length="672" mass="73836">MAILFFFFVLASSCSALQPLKASYCYNQREPIHSTTEYIDTIHNVSIQLQKAVMSTGMLFSSITAGVEPNVIHGLALCRMGFGGLSCSKCVQKTANVLIDSCKIGITYDSICHVVLSNNLISPIFPEFMALVIEATNTTMNEIPPSLSSVLFTLVNKTSEYAANHENRMASSSLAVPGIPTFYSYMQCTPDLSKIQCIACFSIFPAYLLTYFIGHNRGAVVRERCTMVFGTYQFYKGDPMLTLGKSNLTNEIPAINLTSLGSPVTEPPPQVLVNTTVGEKKRQRKGVGNEILKILLPVAVVTGIVAVALAALWGKNRTSEKTSSNAAYLEGIEEYKSLLFDPSVIRTSTGHFSEANKLGEGGFGVVYKGLMPDGMEIAVKRLTGGSKQAFRELKNELVSAAKLQHRNLVNLMGASIDKDDMTLVYEFVPNKTLDAFIFDEEKRTNLSWDACYKIICGITRGLVYLHNDCHLRVIHSDLKPSNILLEADFNPKISDFGLASVCEGHSNHITRHRGGSHGYIAPERIIKGESSQKSDVFSFGIIILEILAGRRNNDSHLLIEAWESWITGTMIQVLHPSLHTVSSEADALKCLQIALLCAQVNPRDRPSMSTVITWLQGESVATMPTPSKPRLIYRVYGVDDSNVSCCDNERLECSEQQGPASNKLTVTDLDPR</sequence>
<dbReference type="PROSITE" id="PS00107">
    <property type="entry name" value="PROTEIN_KINASE_ATP"/>
    <property type="match status" value="1"/>
</dbReference>
<comment type="subcellular location">
    <subcellularLocation>
        <location evidence="1">Cell membrane</location>
        <topology evidence="1">Single-pass type I membrane protein</topology>
    </subcellularLocation>
</comment>
<accession>A0ABC9DIR8</accession>
<evidence type="ECO:0000256" key="8">
    <source>
        <dbReference type="ARBA" id="ARBA00022729"/>
    </source>
</evidence>
<evidence type="ECO:0000256" key="2">
    <source>
        <dbReference type="ARBA" id="ARBA00008536"/>
    </source>
</evidence>
<evidence type="ECO:0000256" key="7">
    <source>
        <dbReference type="ARBA" id="ARBA00022692"/>
    </source>
</evidence>
<evidence type="ECO:0000256" key="12">
    <source>
        <dbReference type="ARBA" id="ARBA00022840"/>
    </source>
</evidence>
<evidence type="ECO:0000256" key="15">
    <source>
        <dbReference type="ARBA" id="ARBA00023170"/>
    </source>
</evidence>
<dbReference type="SMART" id="SM00220">
    <property type="entry name" value="S_TKc"/>
    <property type="match status" value="1"/>
</dbReference>
<keyword evidence="15" id="KW-0675">Receptor</keyword>
<name>A0ABC9DIR8_9POAL</name>
<dbReference type="Gene3D" id="3.30.200.20">
    <property type="entry name" value="Phosphorylase Kinase, domain 1"/>
    <property type="match status" value="1"/>
</dbReference>
<feature type="signal peptide" evidence="19">
    <location>
        <begin position="1"/>
        <end position="16"/>
    </location>
</feature>
<dbReference type="PROSITE" id="PS50011">
    <property type="entry name" value="PROTEIN_KINASE_DOM"/>
    <property type="match status" value="1"/>
</dbReference>
<dbReference type="Pfam" id="PF00069">
    <property type="entry name" value="Pkinase"/>
    <property type="match status" value="1"/>
</dbReference>
<keyword evidence="7 18" id="KW-0812">Transmembrane</keyword>
<keyword evidence="16" id="KW-0325">Glycoprotein</keyword>
<feature type="transmembrane region" description="Helical" evidence="18">
    <location>
        <begin position="193"/>
        <end position="214"/>
    </location>
</feature>
<dbReference type="EMBL" id="OZ075143">
    <property type="protein sequence ID" value="CAL5039460.1"/>
    <property type="molecule type" value="Genomic_DNA"/>
</dbReference>
<dbReference type="PROSITE" id="PS00108">
    <property type="entry name" value="PROTEIN_KINASE_ST"/>
    <property type="match status" value="1"/>
</dbReference>
<evidence type="ECO:0000256" key="14">
    <source>
        <dbReference type="ARBA" id="ARBA00023136"/>
    </source>
</evidence>
<keyword evidence="9" id="KW-0677">Repeat</keyword>
<evidence type="ECO:0000256" key="1">
    <source>
        <dbReference type="ARBA" id="ARBA00004251"/>
    </source>
</evidence>
<dbReference type="Pfam" id="PF01657">
    <property type="entry name" value="Stress-antifung"/>
    <property type="match status" value="1"/>
</dbReference>
<dbReference type="Proteomes" id="UP001497457">
    <property type="component" value="Chromosome 33rd"/>
</dbReference>
<dbReference type="AlphaFoldDB" id="A0ABC9DIR8"/>
<evidence type="ECO:0000256" key="13">
    <source>
        <dbReference type="ARBA" id="ARBA00022989"/>
    </source>
</evidence>
<evidence type="ECO:0000256" key="6">
    <source>
        <dbReference type="ARBA" id="ARBA00022679"/>
    </source>
</evidence>
<keyword evidence="12 17" id="KW-0067">ATP-binding</keyword>
<dbReference type="SUPFAM" id="SSF56112">
    <property type="entry name" value="Protein kinase-like (PK-like)"/>
    <property type="match status" value="1"/>
</dbReference>
<feature type="domain" description="Protein kinase" evidence="20">
    <location>
        <begin position="352"/>
        <end position="615"/>
    </location>
</feature>
<keyword evidence="23" id="KW-1185">Reference proteome</keyword>
<evidence type="ECO:0000256" key="9">
    <source>
        <dbReference type="ARBA" id="ARBA00022737"/>
    </source>
</evidence>
<comment type="similarity">
    <text evidence="3">In the C-terminal section; belongs to the protein kinase superfamily. Ser/Thr protein kinase family.</text>
</comment>
<dbReference type="InterPro" id="IPR038408">
    <property type="entry name" value="GNK2_sf"/>
</dbReference>
<keyword evidence="8 19" id="KW-0732">Signal</keyword>
<keyword evidence="10 17" id="KW-0547">Nucleotide-binding</keyword>
<dbReference type="PANTHER" id="PTHR47973">
    <property type="entry name" value="CYSTEINE-RICH RECEPTOR-LIKE PROTEIN KINASE 3"/>
    <property type="match status" value="1"/>
</dbReference>
<dbReference type="InterPro" id="IPR000719">
    <property type="entry name" value="Prot_kinase_dom"/>
</dbReference>
<feature type="binding site" evidence="17">
    <location>
        <position position="380"/>
    </location>
    <ligand>
        <name>ATP</name>
        <dbReference type="ChEBI" id="CHEBI:30616"/>
    </ligand>
</feature>
<keyword evidence="13 18" id="KW-1133">Transmembrane helix</keyword>
<dbReference type="Gene3D" id="3.30.430.20">
    <property type="entry name" value="Gnk2 domain, C-X8-C-X2-C motif"/>
    <property type="match status" value="2"/>
</dbReference>
<dbReference type="GO" id="GO:0002229">
    <property type="term" value="P:defense response to oomycetes"/>
    <property type="evidence" value="ECO:0007669"/>
    <property type="project" value="UniProtKB-ARBA"/>
</dbReference>
<dbReference type="GO" id="GO:0004674">
    <property type="term" value="F:protein serine/threonine kinase activity"/>
    <property type="evidence" value="ECO:0007669"/>
    <property type="project" value="UniProtKB-KW"/>
</dbReference>
<dbReference type="CDD" id="cd23509">
    <property type="entry name" value="Gnk2-like"/>
    <property type="match status" value="1"/>
</dbReference>
<dbReference type="FunFam" id="1.10.510.10:FF:000240">
    <property type="entry name" value="Lectin-domain containing receptor kinase A4.3"/>
    <property type="match status" value="1"/>
</dbReference>
<comment type="similarity">
    <text evidence="2">In the N-terminal section; belongs to the leguminous lectin family.</text>
</comment>
<reference evidence="22 23" key="2">
    <citation type="submission" date="2024-10" db="EMBL/GenBank/DDBJ databases">
        <authorList>
            <person name="Ryan C."/>
        </authorList>
    </citation>
    <scope>NUCLEOTIDE SEQUENCE [LARGE SCALE GENOMIC DNA]</scope>
</reference>
<keyword evidence="6" id="KW-0808">Transferase</keyword>
<evidence type="ECO:0000256" key="17">
    <source>
        <dbReference type="PROSITE-ProRule" id="PRU10141"/>
    </source>
</evidence>